<dbReference type="RefSeq" id="WP_051429805.1">
    <property type="nucleotide sequence ID" value="NZ_CP033367.1"/>
</dbReference>
<evidence type="ECO:0000256" key="2">
    <source>
        <dbReference type="ARBA" id="ARBA00023002"/>
    </source>
</evidence>
<evidence type="ECO:0000313" key="4">
    <source>
        <dbReference type="EMBL" id="QKD05183.1"/>
    </source>
</evidence>
<sequence length="258" mass="26316">MTRLLEGEVALVTGARTGLGAATVAALAGLGATVIASGRHAGDCGAVVDAVTAGGGKACDFMLDVADLDAIPHRVAEALQRYGRIDILVNNAATIAPMTRLAELDARAFDAAFTLNVSGPAALTAALWPHFGGGRIINIVSGAATRAMSGWAAYCASKAALLMLTKSIALEGEASGILGFALAPGLVDTGMQAAIRDARINAVSDIPRENLDPPERAAQMIAWLATGLADDLAGDYVDVRQPGLQERVAADLSNNAKD</sequence>
<organism evidence="4 5">
    <name type="scientific">Mesorhizobium loti R88b</name>
    <dbReference type="NCBI Taxonomy" id="935548"/>
    <lineage>
        <taxon>Bacteria</taxon>
        <taxon>Pseudomonadati</taxon>
        <taxon>Pseudomonadota</taxon>
        <taxon>Alphaproteobacteria</taxon>
        <taxon>Hyphomicrobiales</taxon>
        <taxon>Phyllobacteriaceae</taxon>
        <taxon>Mesorhizobium</taxon>
    </lineage>
</organism>
<evidence type="ECO:0000256" key="3">
    <source>
        <dbReference type="RuleBase" id="RU000363"/>
    </source>
</evidence>
<dbReference type="InterPro" id="IPR036291">
    <property type="entry name" value="NAD(P)-bd_dom_sf"/>
</dbReference>
<dbReference type="EMBL" id="CP033367">
    <property type="protein sequence ID" value="QKD05183.1"/>
    <property type="molecule type" value="Genomic_DNA"/>
</dbReference>
<proteinExistence type="inferred from homology"/>
<reference evidence="4 5" key="1">
    <citation type="submission" date="2018-10" db="EMBL/GenBank/DDBJ databases">
        <authorList>
            <person name="Perry B.J."/>
            <person name="Sullivan J.T."/>
            <person name="Murphy R.J.T."/>
            <person name="Ramsay J.P."/>
            <person name="Ronson C.W."/>
        </authorList>
    </citation>
    <scope>NUCLEOTIDE SEQUENCE [LARGE SCALE GENOMIC DNA]</scope>
    <source>
        <strain evidence="4 5">R88b</strain>
    </source>
</reference>
<dbReference type="CDD" id="cd05233">
    <property type="entry name" value="SDR_c"/>
    <property type="match status" value="1"/>
</dbReference>
<dbReference type="InterPro" id="IPR020904">
    <property type="entry name" value="Sc_DH/Rdtase_CS"/>
</dbReference>
<accession>A0A6M7WWH7</accession>
<comment type="similarity">
    <text evidence="1 3">Belongs to the short-chain dehydrogenases/reductases (SDR) family.</text>
</comment>
<evidence type="ECO:0000256" key="1">
    <source>
        <dbReference type="ARBA" id="ARBA00006484"/>
    </source>
</evidence>
<dbReference type="InterPro" id="IPR002347">
    <property type="entry name" value="SDR_fam"/>
</dbReference>
<dbReference type="PRINTS" id="PR00081">
    <property type="entry name" value="GDHRDH"/>
</dbReference>
<dbReference type="AlphaFoldDB" id="A0A6M7WWH7"/>
<protein>
    <submittedName>
        <fullName evidence="4">SDR family oxidoreductase</fullName>
    </submittedName>
</protein>
<dbReference type="GO" id="GO:0016491">
    <property type="term" value="F:oxidoreductase activity"/>
    <property type="evidence" value="ECO:0007669"/>
    <property type="project" value="UniProtKB-KW"/>
</dbReference>
<dbReference type="PANTHER" id="PTHR43639">
    <property type="entry name" value="OXIDOREDUCTASE, SHORT-CHAIN DEHYDROGENASE/REDUCTASE FAMILY (AFU_ORTHOLOGUE AFUA_5G02870)"/>
    <property type="match status" value="1"/>
</dbReference>
<dbReference type="PANTHER" id="PTHR43639:SF1">
    <property type="entry name" value="SHORT-CHAIN DEHYDROGENASE_REDUCTASE FAMILY PROTEIN"/>
    <property type="match status" value="1"/>
</dbReference>
<evidence type="ECO:0000313" key="5">
    <source>
        <dbReference type="Proteomes" id="UP000503017"/>
    </source>
</evidence>
<name>A0A6M7WWH7_RHILI</name>
<dbReference type="Gene3D" id="3.40.50.720">
    <property type="entry name" value="NAD(P)-binding Rossmann-like Domain"/>
    <property type="match status" value="1"/>
</dbReference>
<dbReference type="Proteomes" id="UP000503017">
    <property type="component" value="Chromosome"/>
</dbReference>
<dbReference type="PROSITE" id="PS00061">
    <property type="entry name" value="ADH_SHORT"/>
    <property type="match status" value="1"/>
</dbReference>
<keyword evidence="2" id="KW-0560">Oxidoreductase</keyword>
<dbReference type="SUPFAM" id="SSF51735">
    <property type="entry name" value="NAD(P)-binding Rossmann-fold domains"/>
    <property type="match status" value="1"/>
</dbReference>
<gene>
    <name evidence="4" type="ORF">EB235_29930</name>
</gene>
<dbReference type="PRINTS" id="PR00080">
    <property type="entry name" value="SDRFAMILY"/>
</dbReference>
<dbReference type="Pfam" id="PF00106">
    <property type="entry name" value="adh_short"/>
    <property type="match status" value="1"/>
</dbReference>